<comment type="caution">
    <text evidence="1">The sequence shown here is derived from an EMBL/GenBank/DDBJ whole genome shotgun (WGS) entry which is preliminary data.</text>
</comment>
<proteinExistence type="predicted"/>
<name>A0AAN6D0E1_9ASCO</name>
<gene>
    <name evidence="1" type="ORF">KL933_005374</name>
    <name evidence="2" type="ORF">KL946_005370</name>
</gene>
<organism evidence="1 4">
    <name type="scientific">Ogataea haglerorum</name>
    <dbReference type="NCBI Taxonomy" id="1937702"/>
    <lineage>
        <taxon>Eukaryota</taxon>
        <taxon>Fungi</taxon>
        <taxon>Dikarya</taxon>
        <taxon>Ascomycota</taxon>
        <taxon>Saccharomycotina</taxon>
        <taxon>Pichiomycetes</taxon>
        <taxon>Pichiales</taxon>
        <taxon>Pichiaceae</taxon>
        <taxon>Ogataea</taxon>
    </lineage>
</organism>
<evidence type="ECO:0000313" key="1">
    <source>
        <dbReference type="EMBL" id="KAG7723762.1"/>
    </source>
</evidence>
<evidence type="ECO:0000313" key="4">
    <source>
        <dbReference type="Proteomes" id="UP000738402"/>
    </source>
</evidence>
<accession>A0AAN6D0E1</accession>
<dbReference type="EMBL" id="JAHLUH010000025">
    <property type="protein sequence ID" value="KAG7723762.1"/>
    <property type="molecule type" value="Genomic_DNA"/>
</dbReference>
<dbReference type="AlphaFoldDB" id="A0AAN6D0E1"/>
<protein>
    <submittedName>
        <fullName evidence="1">Uncharacterized protein</fullName>
    </submittedName>
</protein>
<dbReference type="Proteomes" id="UP000738402">
    <property type="component" value="Unassembled WGS sequence"/>
</dbReference>
<dbReference type="Proteomes" id="UP000697297">
    <property type="component" value="Unassembled WGS sequence"/>
</dbReference>
<reference evidence="1 3" key="1">
    <citation type="journal article" date="2021" name="G3 (Bethesda)">
        <title>Genomic diversity, chromosomal rearrangements, and interspecies hybridization in the ogataea polymorpha species complex.</title>
        <authorList>
            <person name="Hanson S.J."/>
            <person name="Cinneide E.O."/>
            <person name="Salzberg L.I."/>
            <person name="Wolfe K.H."/>
            <person name="McGowan J."/>
            <person name="Fitzpatrick D.A."/>
            <person name="Matlin K."/>
        </authorList>
    </citation>
    <scope>NUCLEOTIDE SEQUENCE</scope>
    <source>
        <strain evidence="2">81-436-3</strain>
        <strain evidence="1">83-405-1</strain>
    </source>
</reference>
<evidence type="ECO:0000313" key="2">
    <source>
        <dbReference type="EMBL" id="KAG7761615.1"/>
    </source>
</evidence>
<dbReference type="EMBL" id="JAHLUN010000025">
    <property type="protein sequence ID" value="KAG7761615.1"/>
    <property type="molecule type" value="Genomic_DNA"/>
</dbReference>
<evidence type="ECO:0000313" key="3">
    <source>
        <dbReference type="Proteomes" id="UP000697297"/>
    </source>
</evidence>
<keyword evidence="3" id="KW-1185">Reference proteome</keyword>
<sequence length="93" mass="10228">MCLTGKNDSTYGKFAERSKGLVDLSEFMNDVFQPVCIFVVEEKNFTSALPSKLPPNYEQKEIPVLILGASQRLPHMNTPITQPKLVLKGCGAG</sequence>